<organism evidence="2 3">
    <name type="scientific">Pontibacillus salicampi</name>
    <dbReference type="NCBI Taxonomy" id="1449801"/>
    <lineage>
        <taxon>Bacteria</taxon>
        <taxon>Bacillati</taxon>
        <taxon>Bacillota</taxon>
        <taxon>Bacilli</taxon>
        <taxon>Bacillales</taxon>
        <taxon>Bacillaceae</taxon>
        <taxon>Pontibacillus</taxon>
    </lineage>
</organism>
<evidence type="ECO:0000256" key="1">
    <source>
        <dbReference type="SAM" id="MobiDB-lite"/>
    </source>
</evidence>
<comment type="caution">
    <text evidence="2">The sequence shown here is derived from an EMBL/GenBank/DDBJ whole genome shotgun (WGS) entry which is preliminary data.</text>
</comment>
<dbReference type="RefSeq" id="WP_377347161.1">
    <property type="nucleotide sequence ID" value="NZ_JBHLTP010000008.1"/>
</dbReference>
<evidence type="ECO:0000313" key="2">
    <source>
        <dbReference type="EMBL" id="MFC0523839.1"/>
    </source>
</evidence>
<evidence type="ECO:0000313" key="3">
    <source>
        <dbReference type="Proteomes" id="UP001589836"/>
    </source>
</evidence>
<feature type="compositionally biased region" description="Basic residues" evidence="1">
    <location>
        <begin position="1"/>
        <end position="18"/>
    </location>
</feature>
<reference evidence="2 3" key="1">
    <citation type="submission" date="2024-09" db="EMBL/GenBank/DDBJ databases">
        <authorList>
            <person name="Sun Q."/>
            <person name="Mori K."/>
        </authorList>
    </citation>
    <scope>NUCLEOTIDE SEQUENCE [LARGE SCALE GENOMIC DNA]</scope>
    <source>
        <strain evidence="2 3">NCAIM B.02529</strain>
    </source>
</reference>
<feature type="region of interest" description="Disordered" evidence="1">
    <location>
        <begin position="1"/>
        <end position="47"/>
    </location>
</feature>
<keyword evidence="3" id="KW-1185">Reference proteome</keyword>
<feature type="compositionally biased region" description="Polar residues" evidence="1">
    <location>
        <begin position="19"/>
        <end position="40"/>
    </location>
</feature>
<proteinExistence type="predicted"/>
<evidence type="ECO:0008006" key="4">
    <source>
        <dbReference type="Google" id="ProtNLM"/>
    </source>
</evidence>
<dbReference type="Proteomes" id="UP001589836">
    <property type="component" value="Unassembled WGS sequence"/>
</dbReference>
<name>A0ABV6LN46_9BACI</name>
<dbReference type="EMBL" id="JBHLTP010000008">
    <property type="protein sequence ID" value="MFC0523839.1"/>
    <property type="molecule type" value="Genomic_DNA"/>
</dbReference>
<accession>A0ABV6LN46</accession>
<sequence>MDLKSRRLHEQKKTKKNNQLHQSQPSLDSKLGQNQESFRGTSDPAKVRQYVDCDDENGWC</sequence>
<protein>
    <recommendedName>
        <fullName evidence="4">DUF2553 family protein</fullName>
    </recommendedName>
</protein>
<gene>
    <name evidence="2" type="ORF">ACFFGV_09750</name>
</gene>